<dbReference type="PATRIC" id="fig|1227461.3.peg.3570"/>
<organism evidence="5 6">
    <name type="scientific">Haloferax prahovense (strain DSM 18310 / JCM 13924 / TL6)</name>
    <dbReference type="NCBI Taxonomy" id="1227461"/>
    <lineage>
        <taxon>Archaea</taxon>
        <taxon>Methanobacteriati</taxon>
        <taxon>Methanobacteriota</taxon>
        <taxon>Stenosarchaea group</taxon>
        <taxon>Halobacteria</taxon>
        <taxon>Halobacteriales</taxon>
        <taxon>Haloferacaceae</taxon>
        <taxon>Haloferax</taxon>
    </lineage>
</organism>
<feature type="region of interest" description="Disordered" evidence="2">
    <location>
        <begin position="931"/>
        <end position="961"/>
    </location>
</feature>
<keyword evidence="1" id="KW-0677">Repeat</keyword>
<dbReference type="OrthoDB" id="253177at2157"/>
<dbReference type="InterPro" id="IPR011050">
    <property type="entry name" value="Pectin_lyase_fold/virulence"/>
</dbReference>
<feature type="transmembrane region" description="Helical" evidence="3">
    <location>
        <begin position="1033"/>
        <end position="1054"/>
    </location>
</feature>
<dbReference type="Pfam" id="PF13229">
    <property type="entry name" value="Beta_helix"/>
    <property type="match status" value="1"/>
</dbReference>
<dbReference type="PANTHER" id="PTHR22990:SF15">
    <property type="entry name" value="F-BOX ONLY PROTEIN 10"/>
    <property type="match status" value="1"/>
</dbReference>
<keyword evidence="6" id="KW-1185">Reference proteome</keyword>
<comment type="caution">
    <text evidence="5">The sequence shown here is derived from an EMBL/GenBank/DDBJ whole genome shotgun (WGS) entry which is preliminary data.</text>
</comment>
<feature type="transmembrane region" description="Helical" evidence="3">
    <location>
        <begin position="1010"/>
        <end position="1027"/>
    </location>
</feature>
<dbReference type="EMBL" id="AOLG01000056">
    <property type="protein sequence ID" value="ELZ63925.1"/>
    <property type="molecule type" value="Genomic_DNA"/>
</dbReference>
<gene>
    <name evidence="5" type="ORF">C457_18158</name>
</gene>
<dbReference type="InterPro" id="IPR006626">
    <property type="entry name" value="PbH1"/>
</dbReference>
<dbReference type="SMART" id="SM00710">
    <property type="entry name" value="PbH1"/>
    <property type="match status" value="15"/>
</dbReference>
<protein>
    <recommendedName>
        <fullName evidence="4">Right handed beta helix domain-containing protein</fullName>
    </recommendedName>
</protein>
<dbReference type="RefSeq" id="WP_008096804.1">
    <property type="nucleotide sequence ID" value="NZ_AOLG01000056.1"/>
</dbReference>
<feature type="domain" description="Right handed beta helix" evidence="4">
    <location>
        <begin position="427"/>
        <end position="587"/>
    </location>
</feature>
<dbReference type="PANTHER" id="PTHR22990">
    <property type="entry name" value="F-BOX ONLY PROTEIN"/>
    <property type="match status" value="1"/>
</dbReference>
<feature type="compositionally biased region" description="Polar residues" evidence="2">
    <location>
        <begin position="938"/>
        <end position="961"/>
    </location>
</feature>
<dbReference type="AlphaFoldDB" id="M0FVC3"/>
<sequence length="1057" mass="109934">MTFSTPSHLTRTRQALVVLVVAALFVPLAGPVAAVENETSTTFVESDIAADTTWTPEDGPYRIIQSVHIDPGTTLTIRPGTDVQLAEGITLSVDGSLVVDGTAARPVTVSRSAGAAADRRWASIRYNGTSESRLVVRNTTLQGGTSGVTVSRADGSITITDSTFRDFSKAGLSVDDAAETPRITIERSAFRRIDGHAIRATPLSGATGETSITASPAEREERSVHTLSLDAGVGVTFDAVELRYADAGSVDDVDAESIERIGLDSNRNGTIERSFDSFVTDVSARDGRVRISLSRPVSIPSDGRLLVEYEDVVNPETRGFYPVAVDLRKGTVSQLSDGVRGSLTVGNVTSPVDERAASTTRVRQLTVRESSFRDINGNGVFVAADGIGRLWLLNNEISATAGSGIAVRAARSDTTLLHNEITAGDAGIQLDARDETTATVVGNEVRGAQTGIRIRQSGTQLPQPGAVTIRDNTLADNVGHGVDLTARSLELNLQLTDNAIRGNGGDAVHVDNWLTRGSDVRGNRLVENGGDGFALDGTVVSGLTLADNAVRDNGGAGLELRTGAAARGVAVRNNTVRDNGGHAVSVRSDLIIHRTNVSENRLANNAGAGLLVASPITHRGELSVANNTIAANSYGVVVRGVVETDVRDNDIVFNTNAFADPVPVSGVTPGTGVYVAEGASGAIINQAESTVPLEELVANPELTQRLTVARLWDDTVVVLRTDGESETRSAEASALTIRRVSGALPTGIGVQTAGEGTRTHHVVNNSIYGQDRGLTVDIERLVSANATARIVVDPIRTVDAESNYWGAASGPYHSSILPSGEGNPVVTERGWVDFTPFRTAAPDELYTRPTARIDAPATATAADELRLSGAGSTSDTSPVGRYHFFVNGTERAVQSTPELSVTMSEQPLDVGLAVESRLGIDSDTVRATVGVAPPEATPSVTTATSPNTAGATTTSHSPTNDSTDGGFLGGLASVWGLLGSGLYVGALGLGGYGMALTLQRRSPPVSGLRIQLLAGAAVLVWLIGGLVGTASLIGVGLAAGVAWAGLTGVAYVLAMRG</sequence>
<reference evidence="5 6" key="1">
    <citation type="journal article" date="2014" name="PLoS Genet.">
        <title>Phylogenetically driven sequencing of extremely halophilic archaea reveals strategies for static and dynamic osmo-response.</title>
        <authorList>
            <person name="Becker E.A."/>
            <person name="Seitzer P.M."/>
            <person name="Tritt A."/>
            <person name="Larsen D."/>
            <person name="Krusor M."/>
            <person name="Yao A.I."/>
            <person name="Wu D."/>
            <person name="Madern D."/>
            <person name="Eisen J.A."/>
            <person name="Darling A.E."/>
            <person name="Facciotti M.T."/>
        </authorList>
    </citation>
    <scope>NUCLEOTIDE SEQUENCE [LARGE SCALE GENOMIC DNA]</scope>
    <source>
        <strain evidence="6">DSM 18310 / JCM 13924 / TL6</strain>
    </source>
</reference>
<evidence type="ECO:0000259" key="4">
    <source>
        <dbReference type="Pfam" id="PF13229"/>
    </source>
</evidence>
<evidence type="ECO:0000313" key="6">
    <source>
        <dbReference type="Proteomes" id="UP000011559"/>
    </source>
</evidence>
<evidence type="ECO:0000256" key="2">
    <source>
        <dbReference type="SAM" id="MobiDB-lite"/>
    </source>
</evidence>
<name>M0FVC3_HALPT</name>
<dbReference type="SUPFAM" id="SSF51126">
    <property type="entry name" value="Pectin lyase-like"/>
    <property type="match status" value="2"/>
</dbReference>
<keyword evidence="3" id="KW-0812">Transmembrane</keyword>
<dbReference type="Proteomes" id="UP000011559">
    <property type="component" value="Unassembled WGS sequence"/>
</dbReference>
<dbReference type="InterPro" id="IPR051550">
    <property type="entry name" value="SCF-Subunits/Alg-Epimerases"/>
</dbReference>
<keyword evidence="3" id="KW-1133">Transmembrane helix</keyword>
<evidence type="ECO:0000313" key="5">
    <source>
        <dbReference type="EMBL" id="ELZ63925.1"/>
    </source>
</evidence>
<dbReference type="InterPro" id="IPR012334">
    <property type="entry name" value="Pectin_lyas_fold"/>
</dbReference>
<keyword evidence="3" id="KW-0472">Membrane</keyword>
<accession>M0FVC3</accession>
<dbReference type="Gene3D" id="2.160.20.10">
    <property type="entry name" value="Single-stranded right-handed beta-helix, Pectin lyase-like"/>
    <property type="match status" value="3"/>
</dbReference>
<evidence type="ECO:0000256" key="1">
    <source>
        <dbReference type="ARBA" id="ARBA00022737"/>
    </source>
</evidence>
<proteinExistence type="predicted"/>
<dbReference type="InterPro" id="IPR039448">
    <property type="entry name" value="Beta_helix"/>
</dbReference>
<evidence type="ECO:0000256" key="3">
    <source>
        <dbReference type="SAM" id="Phobius"/>
    </source>
</evidence>
<feature type="transmembrane region" description="Helical" evidence="3">
    <location>
        <begin position="974"/>
        <end position="998"/>
    </location>
</feature>